<evidence type="ECO:0000256" key="11">
    <source>
        <dbReference type="ARBA" id="ARBA00022917"/>
    </source>
</evidence>
<dbReference type="InterPro" id="IPR002301">
    <property type="entry name" value="Ile-tRNA-ligase"/>
</dbReference>
<gene>
    <name evidence="17" type="ORF">UFOPK3564_02623</name>
</gene>
<protein>
    <recommendedName>
        <fullName evidence="4">isoleucine--tRNA ligase</fullName>
        <ecNumber evidence="4">6.1.1.5</ecNumber>
    </recommendedName>
</protein>
<comment type="catalytic activity">
    <reaction evidence="14">
        <text>tRNA(Ile) + L-isoleucine + ATP = L-isoleucyl-tRNA(Ile) + AMP + diphosphate</text>
        <dbReference type="Rhea" id="RHEA:11060"/>
        <dbReference type="Rhea" id="RHEA-COMP:9666"/>
        <dbReference type="Rhea" id="RHEA-COMP:9695"/>
        <dbReference type="ChEBI" id="CHEBI:30616"/>
        <dbReference type="ChEBI" id="CHEBI:33019"/>
        <dbReference type="ChEBI" id="CHEBI:58045"/>
        <dbReference type="ChEBI" id="CHEBI:78442"/>
        <dbReference type="ChEBI" id="CHEBI:78528"/>
        <dbReference type="ChEBI" id="CHEBI:456215"/>
        <dbReference type="EC" id="6.1.1.5"/>
    </reaction>
</comment>
<dbReference type="SUPFAM" id="SSF52374">
    <property type="entry name" value="Nucleotidylyl transferase"/>
    <property type="match status" value="1"/>
</dbReference>
<proteinExistence type="inferred from homology"/>
<dbReference type="PANTHER" id="PTHR42780">
    <property type="entry name" value="SOLEUCYL-TRNA SYNTHETASE"/>
    <property type="match status" value="1"/>
</dbReference>
<evidence type="ECO:0000256" key="8">
    <source>
        <dbReference type="ARBA" id="ARBA00022741"/>
    </source>
</evidence>
<name>A0A6J7IXJ4_9ZZZZ</name>
<evidence type="ECO:0000256" key="7">
    <source>
        <dbReference type="ARBA" id="ARBA00022723"/>
    </source>
</evidence>
<dbReference type="GO" id="GO:0004822">
    <property type="term" value="F:isoleucine-tRNA ligase activity"/>
    <property type="evidence" value="ECO:0007669"/>
    <property type="project" value="UniProtKB-EC"/>
</dbReference>
<comment type="subunit">
    <text evidence="3">Monomer.</text>
</comment>
<dbReference type="FunFam" id="3.40.50.620:FF:000063">
    <property type="entry name" value="Isoleucine--tRNA ligase"/>
    <property type="match status" value="1"/>
</dbReference>
<keyword evidence="11" id="KW-0648">Protein biosynthesis</keyword>
<dbReference type="Pfam" id="PF00133">
    <property type="entry name" value="tRNA-synt_1"/>
    <property type="match status" value="1"/>
</dbReference>
<dbReference type="InterPro" id="IPR033709">
    <property type="entry name" value="Anticodon_Ile_ABEc"/>
</dbReference>
<dbReference type="NCBIfam" id="TIGR00392">
    <property type="entry name" value="ileS"/>
    <property type="match status" value="1"/>
</dbReference>
<evidence type="ECO:0000256" key="10">
    <source>
        <dbReference type="ARBA" id="ARBA00022840"/>
    </source>
</evidence>
<evidence type="ECO:0000256" key="13">
    <source>
        <dbReference type="ARBA" id="ARBA00025217"/>
    </source>
</evidence>
<comment type="cofactor">
    <cofactor evidence="1">
        <name>Zn(2+)</name>
        <dbReference type="ChEBI" id="CHEBI:29105"/>
    </cofactor>
</comment>
<evidence type="ECO:0000256" key="14">
    <source>
        <dbReference type="ARBA" id="ARBA00048359"/>
    </source>
</evidence>
<keyword evidence="7" id="KW-0479">Metal-binding</keyword>
<dbReference type="CDD" id="cd00818">
    <property type="entry name" value="IleRS_core"/>
    <property type="match status" value="1"/>
</dbReference>
<dbReference type="GO" id="GO:0005524">
    <property type="term" value="F:ATP binding"/>
    <property type="evidence" value="ECO:0007669"/>
    <property type="project" value="UniProtKB-KW"/>
</dbReference>
<keyword evidence="5" id="KW-0963">Cytoplasm</keyword>
<dbReference type="FunFam" id="3.40.50.620:FF:000075">
    <property type="entry name" value="Isoleucine--tRNA ligase"/>
    <property type="match status" value="1"/>
</dbReference>
<dbReference type="Gene3D" id="1.10.730.10">
    <property type="entry name" value="Isoleucyl-tRNA Synthetase, Domain 1"/>
    <property type="match status" value="1"/>
</dbReference>
<dbReference type="Pfam" id="PF08264">
    <property type="entry name" value="Anticodon_1"/>
    <property type="match status" value="1"/>
</dbReference>
<dbReference type="InterPro" id="IPR009008">
    <property type="entry name" value="Val/Leu/Ile-tRNA-synth_edit"/>
</dbReference>
<dbReference type="Gene3D" id="3.40.50.620">
    <property type="entry name" value="HUPs"/>
    <property type="match status" value="2"/>
</dbReference>
<evidence type="ECO:0000259" key="16">
    <source>
        <dbReference type="Pfam" id="PF08264"/>
    </source>
</evidence>
<comment type="subcellular location">
    <subcellularLocation>
        <location evidence="2">Cytoplasm</location>
    </subcellularLocation>
</comment>
<dbReference type="EMBL" id="CAFBMK010000196">
    <property type="protein sequence ID" value="CAB4935506.1"/>
    <property type="molecule type" value="Genomic_DNA"/>
</dbReference>
<evidence type="ECO:0000256" key="2">
    <source>
        <dbReference type="ARBA" id="ARBA00004496"/>
    </source>
</evidence>
<evidence type="ECO:0000313" key="17">
    <source>
        <dbReference type="EMBL" id="CAB4935506.1"/>
    </source>
</evidence>
<evidence type="ECO:0000256" key="6">
    <source>
        <dbReference type="ARBA" id="ARBA00022598"/>
    </source>
</evidence>
<dbReference type="Pfam" id="PF19302">
    <property type="entry name" value="DUF5915"/>
    <property type="match status" value="1"/>
</dbReference>
<dbReference type="HAMAP" id="MF_02003">
    <property type="entry name" value="Ile_tRNA_synth_type2"/>
    <property type="match status" value="1"/>
</dbReference>
<dbReference type="InterPro" id="IPR014729">
    <property type="entry name" value="Rossmann-like_a/b/a_fold"/>
</dbReference>
<evidence type="ECO:0000256" key="1">
    <source>
        <dbReference type="ARBA" id="ARBA00001947"/>
    </source>
</evidence>
<dbReference type="InterPro" id="IPR023586">
    <property type="entry name" value="Ile-tRNA-ligase_type2"/>
</dbReference>
<dbReference type="InterPro" id="IPR002300">
    <property type="entry name" value="aa-tRNA-synth_Ia"/>
</dbReference>
<evidence type="ECO:0000259" key="15">
    <source>
        <dbReference type="Pfam" id="PF00133"/>
    </source>
</evidence>
<dbReference type="PANTHER" id="PTHR42780:SF1">
    <property type="entry name" value="ISOLEUCINE--TRNA LIGASE, CYTOPLASMIC"/>
    <property type="match status" value="1"/>
</dbReference>
<sequence length="1074" mass="118009">MIDPRQSFPELEAQVAERWAARNVFARSLEQRDGAEPWVFWEGPPTANGRPGVHHVLGRVFKDVFPRFQTMRGHRVERRGGWDCHGLPVEIAVEKQLGLHSKHDIENLVPGDTRASIERFNAACRESVFTFLEDWDRLTRRVGFWVDLEDAYRTMDASYVSSVWSALKEMDAQGRLYQGNKVVPFCTRCGTALSSHEVAQGYQDIKDTSAYVRLPVVADRLAADSPLQDGDSLVVWTTTPWTLWANVAAAVNPDVEYVRAQAPDRDGVGHVVVVARDLVGAALGEDAEILGTGFTGERLAGVVYEAPFVAQGRRDGGRGAVVTADFVSTDSGTGVVHLAPAFGQDDFATISDAAAAGAFPEGLDAAAFDARDPTTLLNPVGEDGTYDERVTSVAPQYAGRFVKELDLDLVTDLAERGLLHRKQRYEHSYPHCWRCGTPLIYYARPSWYLATAAVRDNLLAANDTVTWHPEHIKEGRFGEWLRGNVDWAISRSRYWGTPLPVWQSTTVPDGEDLPRRVVIGSLAELAERSGVTLEDPHRPYVDDVEFEEDGLTFRRVPEVLDVWLDSGAMPFAQDGAPHDPAGTAHYEGHRIADFVCEGLDQTRGWFYSLLAESVLLRDEAPYRNVLCLGLILDENGQKMSKSKGNVVDPFEALDRFGADALRWYFFTSKQPWEGYRYSDEAVRDGVRLFLLPLWNTASFYAQYAAIAADADAPAEGTTTELDRWITSRLQATTQIATEALDAYDVTTAGRAIGSFVDELSNWYVRRSRRRFWAGDPVALGTLRDALLGVATLLAPLAPFVADELYVQLGGAHDSVHLEDWPAVDVAVRDEALEADMATARETVRLGLAARAASGLNVRQPLRRAVVVATGDERTAIERLAEVITDELNVKALEFVADADELGRVALKPNLRALGPRFGKGMKDVRAAIEGLDGSRVAAALRAGEPVVVQVQGTDHELGEDDLLMSLETPEGYGLEREGRHAVALDLEVDDALRAEGLARAVLRQVQVARQDAGFEVTDRIDLRLGGDQQALDAVRAHEGYVAAEVLAESVAYGDATGTPVTVDGREVVVEVAKV</sequence>
<dbReference type="InterPro" id="IPR013155">
    <property type="entry name" value="M/V/L/I-tRNA-synth_anticd-bd"/>
</dbReference>
<dbReference type="PRINTS" id="PR00984">
    <property type="entry name" value="TRNASYNTHILE"/>
</dbReference>
<dbReference type="GO" id="GO:0000049">
    <property type="term" value="F:tRNA binding"/>
    <property type="evidence" value="ECO:0007669"/>
    <property type="project" value="InterPro"/>
</dbReference>
<comment type="function">
    <text evidence="13">Catalyzes the attachment of isoleucine to tRNA(Ile). As IleRS can inadvertently accommodate and process structurally similar amino acids such as valine, to avoid such errors it has two additional distinct tRNA(Ile)-dependent editing activities. One activity is designated as 'pretransfer' editing and involves the hydrolysis of activated Val-AMP. The other activity is designated 'posttransfer' editing and involves deacylation of mischarged Val-tRNA(Ile).</text>
</comment>
<keyword evidence="12" id="KW-0030">Aminoacyl-tRNA synthetase</keyword>
<evidence type="ECO:0000256" key="5">
    <source>
        <dbReference type="ARBA" id="ARBA00022490"/>
    </source>
</evidence>
<dbReference type="SUPFAM" id="SSF50677">
    <property type="entry name" value="ValRS/IleRS/LeuRS editing domain"/>
    <property type="match status" value="1"/>
</dbReference>
<dbReference type="EC" id="6.1.1.5" evidence="4"/>
<keyword evidence="10" id="KW-0067">ATP-binding</keyword>
<organism evidence="17">
    <name type="scientific">freshwater metagenome</name>
    <dbReference type="NCBI Taxonomy" id="449393"/>
    <lineage>
        <taxon>unclassified sequences</taxon>
        <taxon>metagenomes</taxon>
        <taxon>ecological metagenomes</taxon>
    </lineage>
</organism>
<dbReference type="CDD" id="cd07961">
    <property type="entry name" value="Anticodon_Ia_Ile_ABEc"/>
    <property type="match status" value="1"/>
</dbReference>
<dbReference type="AlphaFoldDB" id="A0A6J7IXJ4"/>
<dbReference type="GO" id="GO:0002161">
    <property type="term" value="F:aminoacyl-tRNA deacylase activity"/>
    <property type="evidence" value="ECO:0007669"/>
    <property type="project" value="InterPro"/>
</dbReference>
<evidence type="ECO:0000256" key="4">
    <source>
        <dbReference type="ARBA" id="ARBA00013165"/>
    </source>
</evidence>
<dbReference type="Gene3D" id="3.90.740.10">
    <property type="entry name" value="Valyl/Leucyl/Isoleucyl-tRNA synthetase, editing domain"/>
    <property type="match status" value="1"/>
</dbReference>
<dbReference type="GO" id="GO:0005737">
    <property type="term" value="C:cytoplasm"/>
    <property type="evidence" value="ECO:0007669"/>
    <property type="project" value="UniProtKB-SubCell"/>
</dbReference>
<evidence type="ECO:0000256" key="12">
    <source>
        <dbReference type="ARBA" id="ARBA00023146"/>
    </source>
</evidence>
<keyword evidence="9" id="KW-0862">Zinc</keyword>
<feature type="domain" description="Aminoacyl-tRNA synthetase class Ia" evidence="15">
    <location>
        <begin position="15"/>
        <end position="669"/>
    </location>
</feature>
<dbReference type="InterPro" id="IPR009080">
    <property type="entry name" value="tRNAsynth_Ia_anticodon-bd"/>
</dbReference>
<feature type="domain" description="Methionyl/Valyl/Leucyl/Isoleucyl-tRNA synthetase anticodon-binding" evidence="16">
    <location>
        <begin position="722"/>
        <end position="862"/>
    </location>
</feature>
<dbReference type="SUPFAM" id="SSF47323">
    <property type="entry name" value="Anticodon-binding domain of a subclass of class I aminoacyl-tRNA synthetases"/>
    <property type="match status" value="1"/>
</dbReference>
<keyword evidence="8" id="KW-0547">Nucleotide-binding</keyword>
<evidence type="ECO:0000256" key="3">
    <source>
        <dbReference type="ARBA" id="ARBA00011245"/>
    </source>
</evidence>
<dbReference type="GO" id="GO:0046872">
    <property type="term" value="F:metal ion binding"/>
    <property type="evidence" value="ECO:0007669"/>
    <property type="project" value="UniProtKB-KW"/>
</dbReference>
<keyword evidence="6" id="KW-0436">Ligase</keyword>
<accession>A0A6J7IXJ4</accession>
<reference evidence="17" key="1">
    <citation type="submission" date="2020-05" db="EMBL/GenBank/DDBJ databases">
        <authorList>
            <person name="Chiriac C."/>
            <person name="Salcher M."/>
            <person name="Ghai R."/>
            <person name="Kavagutti S V."/>
        </authorList>
    </citation>
    <scope>NUCLEOTIDE SEQUENCE</scope>
</reference>
<evidence type="ECO:0000256" key="9">
    <source>
        <dbReference type="ARBA" id="ARBA00022833"/>
    </source>
</evidence>
<dbReference type="GO" id="GO:0006428">
    <property type="term" value="P:isoleucyl-tRNA aminoacylation"/>
    <property type="evidence" value="ECO:0007669"/>
    <property type="project" value="InterPro"/>
</dbReference>